<evidence type="ECO:0000256" key="2">
    <source>
        <dbReference type="SAM" id="Phobius"/>
    </source>
</evidence>
<dbReference type="AlphaFoldDB" id="K8F3M0"/>
<feature type="compositionally biased region" description="Basic residues" evidence="1">
    <location>
        <begin position="49"/>
        <end position="60"/>
    </location>
</feature>
<dbReference type="KEGG" id="bpg:Bathy09g03470"/>
<dbReference type="EMBL" id="FO082270">
    <property type="protein sequence ID" value="CCO66888.1"/>
    <property type="molecule type" value="Genomic_DNA"/>
</dbReference>
<evidence type="ECO:0000256" key="1">
    <source>
        <dbReference type="SAM" id="MobiDB-lite"/>
    </source>
</evidence>
<protein>
    <submittedName>
        <fullName evidence="3">Uncharacterized protein</fullName>
    </submittedName>
</protein>
<keyword evidence="4" id="KW-1185">Reference proteome</keyword>
<feature type="region of interest" description="Disordered" evidence="1">
    <location>
        <begin position="353"/>
        <end position="392"/>
    </location>
</feature>
<accession>K8F3M0</accession>
<feature type="compositionally biased region" description="Acidic residues" evidence="1">
    <location>
        <begin position="10"/>
        <end position="42"/>
    </location>
</feature>
<keyword evidence="2" id="KW-1133">Transmembrane helix</keyword>
<feature type="compositionally biased region" description="Low complexity" evidence="1">
    <location>
        <begin position="375"/>
        <end position="386"/>
    </location>
</feature>
<reference evidence="3 4" key="1">
    <citation type="submission" date="2011-10" db="EMBL/GenBank/DDBJ databases">
        <authorList>
            <person name="Genoscope - CEA"/>
        </authorList>
    </citation>
    <scope>NUCLEOTIDE SEQUENCE [LARGE SCALE GENOMIC DNA]</scope>
    <source>
        <strain evidence="3 4">RCC 1105</strain>
    </source>
</reference>
<feature type="compositionally biased region" description="Low complexity" evidence="1">
    <location>
        <begin position="259"/>
        <end position="285"/>
    </location>
</feature>
<dbReference type="GeneID" id="19013854"/>
<dbReference type="Proteomes" id="UP000198341">
    <property type="component" value="Chromosome 9"/>
</dbReference>
<keyword evidence="2" id="KW-0472">Membrane</keyword>
<name>K8F3M0_9CHLO</name>
<feature type="region of interest" description="Disordered" evidence="1">
    <location>
        <begin position="256"/>
        <end position="288"/>
    </location>
</feature>
<organism evidence="3 4">
    <name type="scientific">Bathycoccus prasinos</name>
    <dbReference type="NCBI Taxonomy" id="41875"/>
    <lineage>
        <taxon>Eukaryota</taxon>
        <taxon>Viridiplantae</taxon>
        <taxon>Chlorophyta</taxon>
        <taxon>Mamiellophyceae</taxon>
        <taxon>Mamiellales</taxon>
        <taxon>Bathycoccaceae</taxon>
        <taxon>Bathycoccus</taxon>
    </lineage>
</organism>
<keyword evidence="2" id="KW-0812">Transmembrane</keyword>
<feature type="compositionally biased region" description="Polar residues" evidence="1">
    <location>
        <begin position="357"/>
        <end position="367"/>
    </location>
</feature>
<proteinExistence type="predicted"/>
<sequence>MDMLEKAEDQFWEESIDTGEGSYDDFDDDRSDVEKEDDDDGLGEGTVLLRRKRRKNKSKSKTKEESRATRTLENSILRARQFASTENARKIVQEGEKARVVARSTLAQSSERAAEISKQAVEKAEFVRRQIEAVPNKKEIVSAAAAATAATAAISTVLAEPLMTMAGSIVAFSLVKSFETMDEQLRQKQKEIETKKREEKVDLLMKTKERKVETRVEVVDAPLEVVSAVTSSTPPVEERVKTTREEKKIVEKEEELLGASAAAATTTQQATTTPRSRTATNSATSGFVSQIANENETALFEARKKREQILNEMAQYNDAPATTKNGNTMRPGKLAETTNNKYFANRATKRTADVLGYSTTPPQNVPTDAQKEQPPKASMTSPSPSSSEKKRRDDDTKISLFAAFFAVFTFPFTLLLELFRACVEVLKKYFFSTSSGEERDAGERS</sequence>
<dbReference type="RefSeq" id="XP_007511328.1">
    <property type="nucleotide sequence ID" value="XM_007511266.1"/>
</dbReference>
<evidence type="ECO:0000313" key="3">
    <source>
        <dbReference type="EMBL" id="CCO66888.1"/>
    </source>
</evidence>
<evidence type="ECO:0000313" key="4">
    <source>
        <dbReference type="Proteomes" id="UP000198341"/>
    </source>
</evidence>
<feature type="compositionally biased region" description="Basic and acidic residues" evidence="1">
    <location>
        <begin position="61"/>
        <end position="70"/>
    </location>
</feature>
<feature type="region of interest" description="Disordered" evidence="1">
    <location>
        <begin position="319"/>
        <end position="338"/>
    </location>
</feature>
<feature type="transmembrane region" description="Helical" evidence="2">
    <location>
        <begin position="398"/>
        <end position="419"/>
    </location>
</feature>
<feature type="region of interest" description="Disordered" evidence="1">
    <location>
        <begin position="1"/>
        <end position="71"/>
    </location>
</feature>
<gene>
    <name evidence="3" type="ORF">Bathy09g03470</name>
</gene>